<dbReference type="AlphaFoldDB" id="A0A368RLL5"/>
<keyword evidence="1" id="KW-0812">Transmembrane</keyword>
<dbReference type="EMBL" id="CM003533">
    <property type="protein sequence ID" value="RCV31087.1"/>
    <property type="molecule type" value="Genomic_DNA"/>
</dbReference>
<keyword evidence="1" id="KW-1133">Transmembrane helix</keyword>
<reference evidence="2" key="2">
    <citation type="submission" date="2015-07" db="EMBL/GenBank/DDBJ databases">
        <authorList>
            <person name="Noorani M."/>
        </authorList>
    </citation>
    <scope>NUCLEOTIDE SEQUENCE</scope>
    <source>
        <strain evidence="2">Yugu1</strain>
    </source>
</reference>
<feature type="transmembrane region" description="Helical" evidence="1">
    <location>
        <begin position="166"/>
        <end position="190"/>
    </location>
</feature>
<reference evidence="2" key="1">
    <citation type="journal article" date="2012" name="Nat. Biotechnol.">
        <title>Reference genome sequence of the model plant Setaria.</title>
        <authorList>
            <person name="Bennetzen J.L."/>
            <person name="Schmutz J."/>
            <person name="Wang H."/>
            <person name="Percifield R."/>
            <person name="Hawkins J."/>
            <person name="Pontaroli A.C."/>
            <person name="Estep M."/>
            <person name="Feng L."/>
            <person name="Vaughn J.N."/>
            <person name="Grimwood J."/>
            <person name="Jenkins J."/>
            <person name="Barry K."/>
            <person name="Lindquist E."/>
            <person name="Hellsten U."/>
            <person name="Deshpande S."/>
            <person name="Wang X."/>
            <person name="Wu X."/>
            <person name="Mitros T."/>
            <person name="Triplett J."/>
            <person name="Yang X."/>
            <person name="Ye C.Y."/>
            <person name="Mauro-Herrera M."/>
            <person name="Wang L."/>
            <person name="Li P."/>
            <person name="Sharma M."/>
            <person name="Sharma R."/>
            <person name="Ronald P.C."/>
            <person name="Panaud O."/>
            <person name="Kellogg E.A."/>
            <person name="Brutnell T.P."/>
            <person name="Doust A.N."/>
            <person name="Tuskan G.A."/>
            <person name="Rokhsar D."/>
            <person name="Devos K.M."/>
        </authorList>
    </citation>
    <scope>NUCLEOTIDE SEQUENCE [LARGE SCALE GENOMIC DNA]</scope>
    <source>
        <strain evidence="2">Yugu1</strain>
    </source>
</reference>
<accession>A0A368RLL5</accession>
<feature type="transmembrane region" description="Helical" evidence="1">
    <location>
        <begin position="29"/>
        <end position="58"/>
    </location>
</feature>
<keyword evidence="1" id="KW-0472">Membrane</keyword>
<sequence length="209" mass="21034">MADAAVAVVAIAAAAAADAQPASRRADLVVAKALVLLCLASLSVGFAAAGAVAVTFAACKDGDPCPVLHVLAATCIKALVVAGMLASVAPVLVVRAAMCDAGLREDLTISIVRHMQSPRPPMGSILREAVVQAILAALAFILLSGIGCMVVAGLSPAKGSRTDHRIGAMLIVVGQVGSAAISCFIIFPLMGLKLWRMKLGDAAVAESNV</sequence>
<gene>
    <name evidence="2" type="ORF">SETIT_6G148600v2</name>
</gene>
<organism evidence="2">
    <name type="scientific">Setaria italica</name>
    <name type="common">Foxtail millet</name>
    <name type="synonym">Panicum italicum</name>
    <dbReference type="NCBI Taxonomy" id="4555"/>
    <lineage>
        <taxon>Eukaryota</taxon>
        <taxon>Viridiplantae</taxon>
        <taxon>Streptophyta</taxon>
        <taxon>Embryophyta</taxon>
        <taxon>Tracheophyta</taxon>
        <taxon>Spermatophyta</taxon>
        <taxon>Magnoliopsida</taxon>
        <taxon>Liliopsida</taxon>
        <taxon>Poales</taxon>
        <taxon>Poaceae</taxon>
        <taxon>PACMAD clade</taxon>
        <taxon>Panicoideae</taxon>
        <taxon>Panicodae</taxon>
        <taxon>Paniceae</taxon>
        <taxon>Cenchrinae</taxon>
        <taxon>Setaria</taxon>
    </lineage>
</organism>
<evidence type="ECO:0000256" key="1">
    <source>
        <dbReference type="SAM" id="Phobius"/>
    </source>
</evidence>
<evidence type="ECO:0000313" key="2">
    <source>
        <dbReference type="EMBL" id="RCV31087.1"/>
    </source>
</evidence>
<proteinExistence type="predicted"/>
<dbReference type="OrthoDB" id="695345at2759"/>
<feature type="transmembrane region" description="Helical" evidence="1">
    <location>
        <begin position="70"/>
        <end position="93"/>
    </location>
</feature>
<protein>
    <submittedName>
        <fullName evidence="2">Uncharacterized protein</fullName>
    </submittedName>
</protein>
<feature type="transmembrane region" description="Helical" evidence="1">
    <location>
        <begin position="129"/>
        <end position="154"/>
    </location>
</feature>
<name>A0A368RLL5_SETIT</name>